<keyword evidence="3" id="KW-0862">Zinc</keyword>
<dbReference type="EMBL" id="OOIP01000010">
    <property type="protein sequence ID" value="SPO38384.1"/>
    <property type="molecule type" value="Genomic_DNA"/>
</dbReference>
<dbReference type="InterPro" id="IPR025829">
    <property type="entry name" value="Zn_knuckle_CX2CX3GHX4C"/>
</dbReference>
<accession>A0A5C3F1I9</accession>
<evidence type="ECO:0000259" key="5">
    <source>
        <dbReference type="Pfam" id="PF04677"/>
    </source>
</evidence>
<name>A0A5C3F1I9_9BASI</name>
<keyword evidence="2" id="KW-0863">Zinc-finger</keyword>
<dbReference type="SUPFAM" id="SSF54197">
    <property type="entry name" value="HIT-like"/>
    <property type="match status" value="1"/>
</dbReference>
<evidence type="ECO:0000256" key="1">
    <source>
        <dbReference type="ARBA" id="ARBA00022723"/>
    </source>
</evidence>
<dbReference type="PANTHER" id="PTHR12072">
    <property type="entry name" value="CWF19, CELL CYCLE CONTROL PROTEIN"/>
    <property type="match status" value="1"/>
</dbReference>
<dbReference type="Pfam" id="PF13696">
    <property type="entry name" value="zf-CCHC_2"/>
    <property type="match status" value="1"/>
</dbReference>
<proteinExistence type="predicted"/>
<dbReference type="Pfam" id="PF04677">
    <property type="entry name" value="CwfJ_C_1"/>
    <property type="match status" value="1"/>
</dbReference>
<evidence type="ECO:0000259" key="6">
    <source>
        <dbReference type="Pfam" id="PF13696"/>
    </source>
</evidence>
<dbReference type="GO" id="GO:0061632">
    <property type="term" value="F:RNA lariat debranching enzyme activator activity"/>
    <property type="evidence" value="ECO:0007669"/>
    <property type="project" value="TreeGrafter"/>
</dbReference>
<feature type="domain" description="Zinc knuckle CX2CX3GHX4C" evidence="6">
    <location>
        <begin position="456"/>
        <end position="476"/>
    </location>
</feature>
<sequence>MAAVASSSSRGHTAKVLTIGPACGRITELISKVTAIQSKHGPFACLLILGDLFTPNGPLTQPELDLLAGTTWLPIPTYFYLGSAPLPHEVQQKVDAASHRRTHDAPFQIANNLFYLGKSGVCLTPQGFRIAFCGGTWDATKWAESMRNATEGHGHDLDADNDNADDQTSPYITTHAVHRLLSHPSFALPKPVPAQTAASSSAAAPQTLAAAKAQAKAAAASAAVVSENAALLDSRPPLDFLLTNYWPSGIALFSNAALPDDSARIWGCAPLANIARAGAPRYHFALAPGPEDDTTIVGLGDEVRQVGAFWEREPYQNDLGLVPANANGRDQGWASRQRTDAAAATEPVTRFISLARFANAKKARWFMALKLAPASSPSPPPPKPANTTASPYFSGSMAGGAGGAKRTADAAGIGNGNGNVEGGDLPEAGPNFRFSQDARGKRRRVAGEERDDGPPPPGYKCRICGSEEHYIRLCPQKGQGKPARDGDGGNRDAASSTSGAGAGAGDGTGPRPPPSIRASTILPPGLAGLPSKPAFLQRERLLPVGPEDCWFCLSNPQCAKHLIVSIGDETYLALPKGALPSPTTTSVPGGGHVLIVPMSHFGSLFEAEDAAVADETMRETQRVKARLRRCFRRYGATMVCWEIGKSSRSGSRVGHTMVQAVAVPSEMEARLEEVFEERAAKSRMEFIKDPRAVDAFFQRVGDAAAAGGGGAAKEEAGIDYLALELGDDKKWLLKIAAGGRLAVQFVRQTLAALLDIPDRADWKSCVRSEDEEKSDVQAVRTRPSLLCNLFLFCNSLAAVRSRPSSSG</sequence>
<evidence type="ECO:0000256" key="2">
    <source>
        <dbReference type="ARBA" id="ARBA00022771"/>
    </source>
</evidence>
<reference evidence="7 8" key="1">
    <citation type="submission" date="2018-03" db="EMBL/GenBank/DDBJ databases">
        <authorList>
            <person name="Guldener U."/>
        </authorList>
    </citation>
    <scope>NUCLEOTIDE SEQUENCE [LARGE SCALE GENOMIC DNA]</scope>
    <source>
        <strain evidence="7 8">DAOM196992</strain>
    </source>
</reference>
<gene>
    <name evidence="7" type="ORF">PSFLO_03861</name>
</gene>
<dbReference type="GO" id="GO:0071014">
    <property type="term" value="C:post-mRNA release spliceosomal complex"/>
    <property type="evidence" value="ECO:0007669"/>
    <property type="project" value="TreeGrafter"/>
</dbReference>
<feature type="region of interest" description="Disordered" evidence="4">
    <location>
        <begin position="475"/>
        <end position="524"/>
    </location>
</feature>
<dbReference type="InterPro" id="IPR040194">
    <property type="entry name" value="Cwf19-like"/>
</dbReference>
<dbReference type="InterPro" id="IPR006768">
    <property type="entry name" value="Cwf19-like_C_dom-1"/>
</dbReference>
<feature type="region of interest" description="Disordered" evidence="4">
    <location>
        <begin position="398"/>
        <end position="461"/>
    </location>
</feature>
<dbReference type="Gene3D" id="4.10.60.10">
    <property type="entry name" value="Zinc finger, CCHC-type"/>
    <property type="match status" value="1"/>
</dbReference>
<keyword evidence="8" id="KW-1185">Reference proteome</keyword>
<evidence type="ECO:0000313" key="8">
    <source>
        <dbReference type="Proteomes" id="UP000323386"/>
    </source>
</evidence>
<dbReference type="Proteomes" id="UP000323386">
    <property type="component" value="Unassembled WGS sequence"/>
</dbReference>
<feature type="domain" description="Cwf19-like C-terminal" evidence="5">
    <location>
        <begin position="545"/>
        <end position="675"/>
    </location>
</feature>
<dbReference type="PANTHER" id="PTHR12072:SF4">
    <property type="entry name" value="CWF19-LIKE PROTEIN 1"/>
    <property type="match status" value="1"/>
</dbReference>
<keyword evidence="1" id="KW-0479">Metal-binding</keyword>
<organism evidence="7 8">
    <name type="scientific">Pseudozyma flocculosa</name>
    <dbReference type="NCBI Taxonomy" id="84751"/>
    <lineage>
        <taxon>Eukaryota</taxon>
        <taxon>Fungi</taxon>
        <taxon>Dikarya</taxon>
        <taxon>Basidiomycota</taxon>
        <taxon>Ustilaginomycotina</taxon>
        <taxon>Ustilaginomycetes</taxon>
        <taxon>Ustilaginales</taxon>
        <taxon>Ustilaginaceae</taxon>
        <taxon>Pseudozyma</taxon>
    </lineage>
</organism>
<evidence type="ECO:0000313" key="7">
    <source>
        <dbReference type="EMBL" id="SPO38384.1"/>
    </source>
</evidence>
<evidence type="ECO:0000256" key="4">
    <source>
        <dbReference type="SAM" id="MobiDB-lite"/>
    </source>
</evidence>
<dbReference type="OrthoDB" id="444325at2759"/>
<dbReference type="AlphaFoldDB" id="A0A5C3F1I9"/>
<dbReference type="InterPro" id="IPR036265">
    <property type="entry name" value="HIT-like_sf"/>
</dbReference>
<dbReference type="GO" id="GO:0008270">
    <property type="term" value="F:zinc ion binding"/>
    <property type="evidence" value="ECO:0007669"/>
    <property type="project" value="UniProtKB-KW"/>
</dbReference>
<feature type="region of interest" description="Disordered" evidence="4">
    <location>
        <begin position="374"/>
        <end position="393"/>
    </location>
</feature>
<evidence type="ECO:0008006" key="9">
    <source>
        <dbReference type="Google" id="ProtNLM"/>
    </source>
</evidence>
<dbReference type="GO" id="GO:0000398">
    <property type="term" value="P:mRNA splicing, via spliceosome"/>
    <property type="evidence" value="ECO:0007669"/>
    <property type="project" value="TreeGrafter"/>
</dbReference>
<protein>
    <recommendedName>
        <fullName evidence="9">CCHC-type domain-containing protein</fullName>
    </recommendedName>
</protein>
<evidence type="ECO:0000256" key="3">
    <source>
        <dbReference type="ARBA" id="ARBA00022833"/>
    </source>
</evidence>